<dbReference type="InterPro" id="IPR014722">
    <property type="entry name" value="Rib_uL2_dom2"/>
</dbReference>
<dbReference type="InterPro" id="IPR008991">
    <property type="entry name" value="Translation_prot_SH3-like_sf"/>
</dbReference>
<name>A0ABY0FJQ9_9BACT</name>
<feature type="domain" description="NusG-like N-terminal" evidence="8">
    <location>
        <begin position="9"/>
        <end position="117"/>
    </location>
</feature>
<accession>A0ABY0FJQ9</accession>
<dbReference type="SUPFAM" id="SSF50104">
    <property type="entry name" value="Translation proteins SH3-like domain"/>
    <property type="match status" value="1"/>
</dbReference>
<dbReference type="Gene3D" id="2.30.30.30">
    <property type="match status" value="1"/>
</dbReference>
<dbReference type="RefSeq" id="WP_129604913.1">
    <property type="nucleotide sequence ID" value="NZ_PRLL01000014.1"/>
</dbReference>
<dbReference type="NCBIfam" id="TIGR00922">
    <property type="entry name" value="nusG"/>
    <property type="match status" value="1"/>
</dbReference>
<comment type="caution">
    <text evidence="9">The sequence shown here is derived from an EMBL/GenBank/DDBJ whole genome shotgun (WGS) entry which is preliminary data.</text>
</comment>
<dbReference type="InterPro" id="IPR036735">
    <property type="entry name" value="NGN_dom_sf"/>
</dbReference>
<comment type="similarity">
    <text evidence="5 7">Belongs to the NusG family.</text>
</comment>
<dbReference type="PROSITE" id="PS01014">
    <property type="entry name" value="NUSG"/>
    <property type="match status" value="1"/>
</dbReference>
<dbReference type="EMBL" id="PRLL01000014">
    <property type="protein sequence ID" value="RYC73405.1"/>
    <property type="molecule type" value="Genomic_DNA"/>
</dbReference>
<comment type="function">
    <text evidence="5 7">Participates in transcription elongation, termination and antitermination.</text>
</comment>
<dbReference type="SUPFAM" id="SSF82679">
    <property type="entry name" value="N-utilization substance G protein NusG, N-terminal domain"/>
    <property type="match status" value="1"/>
</dbReference>
<evidence type="ECO:0000313" key="9">
    <source>
        <dbReference type="EMBL" id="RYC73405.1"/>
    </source>
</evidence>
<dbReference type="Pfam" id="PF02357">
    <property type="entry name" value="NusG"/>
    <property type="match status" value="1"/>
</dbReference>
<dbReference type="PRINTS" id="PR00338">
    <property type="entry name" value="NUSGTNSCPFCT"/>
</dbReference>
<dbReference type="PANTHER" id="PTHR30265:SF2">
    <property type="entry name" value="TRANSCRIPTION TERMINATION_ANTITERMINATION PROTEIN NUSG"/>
    <property type="match status" value="1"/>
</dbReference>
<dbReference type="InterPro" id="IPR001062">
    <property type="entry name" value="Transcrpt_antiterm_NusG"/>
</dbReference>
<dbReference type="SMART" id="SM00738">
    <property type="entry name" value="NGN"/>
    <property type="match status" value="1"/>
</dbReference>
<proteinExistence type="inferred from homology"/>
<reference evidence="9 10" key="2">
    <citation type="journal article" date="2020" name="Cell Rep.">
        <title>Acquisition and Adaptation of Ultra-small Parasitic Reduced Genome Bacteria to Mammalian Hosts.</title>
        <authorList>
            <person name="McLean J.S."/>
            <person name="Bor B."/>
            <person name="Kerns K.A."/>
            <person name="Liu Q."/>
            <person name="To T.T."/>
            <person name="Solden L."/>
            <person name="Hendrickson E.L."/>
            <person name="Wrighton K."/>
            <person name="Shi W."/>
            <person name="He X."/>
        </authorList>
    </citation>
    <scope>NUCLEOTIDE SEQUENCE [LARGE SCALE GENOMIC DNA]</scope>
    <source>
        <strain evidence="9 10">TM7_KMM_G3_1_HOT_351</strain>
    </source>
</reference>
<dbReference type="CDD" id="cd06091">
    <property type="entry name" value="KOW_NusG"/>
    <property type="match status" value="1"/>
</dbReference>
<dbReference type="InterPro" id="IPR047050">
    <property type="entry name" value="NGN"/>
</dbReference>
<dbReference type="PANTHER" id="PTHR30265">
    <property type="entry name" value="RHO-INTERACTING TRANSCRIPTION TERMINATION FACTOR NUSG"/>
    <property type="match status" value="1"/>
</dbReference>
<evidence type="ECO:0000256" key="1">
    <source>
        <dbReference type="ARBA" id="ARBA00022472"/>
    </source>
</evidence>
<protein>
    <recommendedName>
        <fullName evidence="5 6">Transcription termination/antitermination protein NusG</fullName>
    </recommendedName>
</protein>
<dbReference type="CDD" id="cd09891">
    <property type="entry name" value="NGN_Bact_1"/>
    <property type="match status" value="1"/>
</dbReference>
<evidence type="ECO:0000256" key="3">
    <source>
        <dbReference type="ARBA" id="ARBA00023015"/>
    </source>
</evidence>
<dbReference type="InterPro" id="IPR006645">
    <property type="entry name" value="NGN-like_dom"/>
</dbReference>
<keyword evidence="2 5" id="KW-0889">Transcription antitermination</keyword>
<evidence type="ECO:0000256" key="2">
    <source>
        <dbReference type="ARBA" id="ARBA00022814"/>
    </source>
</evidence>
<keyword evidence="4 5" id="KW-0804">Transcription</keyword>
<gene>
    <name evidence="5 9" type="primary">nusG</name>
    <name evidence="9" type="ORF">G3KMM_00407</name>
</gene>
<evidence type="ECO:0000313" key="10">
    <source>
        <dbReference type="Proteomes" id="UP001191004"/>
    </source>
</evidence>
<sequence length="182" mass="20633">MAVNRYDDTLAWYTISTYSGYEDKVAESIKQRLDRPEFQDKILDAIVPKEKQIEIKNGKRKIVDRKIFQGYVLVQMRLSDETWYIIRNTPGVTGFVGTGTQPTPVSEKEIAKIKKRMGVEDPKYSVNYALNEVVSITDGPFKGFEGTVAEIDSTKGKLKVMVSMFGRETPVELDALQVKKIS</sequence>
<organism evidence="9 10">
    <name type="scientific">Candidatus Nanosyncoccus nanoralicus</name>
    <dbReference type="NCBI Taxonomy" id="2171996"/>
    <lineage>
        <taxon>Bacteria</taxon>
        <taxon>Candidatus Saccharimonadota</taxon>
        <taxon>Candidatus Nanosyncoccalia</taxon>
        <taxon>Candidatus Nanosyncoccales</taxon>
        <taxon>Candidatus Nanosyncoccaceae</taxon>
        <taxon>Candidatus Nanosyncoccus</taxon>
    </lineage>
</organism>
<keyword evidence="3 5" id="KW-0805">Transcription regulation</keyword>
<evidence type="ECO:0000256" key="6">
    <source>
        <dbReference type="NCBIfam" id="TIGR00922"/>
    </source>
</evidence>
<dbReference type="Proteomes" id="UP001191004">
    <property type="component" value="Unassembled WGS sequence"/>
</dbReference>
<evidence type="ECO:0000256" key="7">
    <source>
        <dbReference type="RuleBase" id="RU000538"/>
    </source>
</evidence>
<evidence type="ECO:0000256" key="4">
    <source>
        <dbReference type="ARBA" id="ARBA00023163"/>
    </source>
</evidence>
<keyword evidence="10" id="KW-1185">Reference proteome</keyword>
<evidence type="ECO:0000259" key="8">
    <source>
        <dbReference type="SMART" id="SM00738"/>
    </source>
</evidence>
<keyword evidence="1 5" id="KW-0806">Transcription termination</keyword>
<dbReference type="HAMAP" id="MF_00948">
    <property type="entry name" value="NusG"/>
    <property type="match status" value="1"/>
</dbReference>
<dbReference type="InterPro" id="IPR043425">
    <property type="entry name" value="NusG-like"/>
</dbReference>
<dbReference type="Gene3D" id="3.30.70.940">
    <property type="entry name" value="NusG, N-terminal domain"/>
    <property type="match status" value="1"/>
</dbReference>
<evidence type="ECO:0000256" key="5">
    <source>
        <dbReference type="HAMAP-Rule" id="MF_00948"/>
    </source>
</evidence>
<reference evidence="9 10" key="1">
    <citation type="journal article" date="2018" name="bioRxiv">
        <title>Evidence of independent acquisition and adaption of ultra-small bacteria to human hosts across the highly diverse yet reduced genomes of the phylum Saccharibacteria.</title>
        <authorList>
            <person name="McLean J.S."/>
            <person name="Bor B."/>
            <person name="To T.T."/>
            <person name="Liu Q."/>
            <person name="Kearns K.A."/>
            <person name="Solden L.M."/>
            <person name="Wrighton K.C."/>
            <person name="He X."/>
            <person name="Shi W."/>
        </authorList>
    </citation>
    <scope>NUCLEOTIDE SEQUENCE [LARGE SCALE GENOMIC DNA]</scope>
    <source>
        <strain evidence="9 10">TM7_KMM_G3_1_HOT_351</strain>
    </source>
</reference>
<dbReference type="InterPro" id="IPR015869">
    <property type="entry name" value="Transcrpt_antiterm_NusG_bac_CS"/>
</dbReference>